<proteinExistence type="inferred from homology"/>
<dbReference type="InterPro" id="IPR053876">
    <property type="entry name" value="Phage_int_M"/>
</dbReference>
<dbReference type="InterPro" id="IPR011010">
    <property type="entry name" value="DNA_brk_join_enz"/>
</dbReference>
<feature type="domain" description="Core-binding (CB)" evidence="7">
    <location>
        <begin position="102"/>
        <end position="183"/>
    </location>
</feature>
<dbReference type="InterPro" id="IPR050808">
    <property type="entry name" value="Phage_Integrase"/>
</dbReference>
<evidence type="ECO:0000256" key="5">
    <source>
        <dbReference type="PROSITE-ProRule" id="PRU01248"/>
    </source>
</evidence>
<evidence type="ECO:0000259" key="7">
    <source>
        <dbReference type="PROSITE" id="PS51900"/>
    </source>
</evidence>
<keyword evidence="2" id="KW-0229">DNA integration</keyword>
<keyword evidence="3 5" id="KW-0238">DNA-binding</keyword>
<dbReference type="PANTHER" id="PTHR30629:SF2">
    <property type="entry name" value="PROPHAGE INTEGRASE INTS-RELATED"/>
    <property type="match status" value="1"/>
</dbReference>
<dbReference type="InterPro" id="IPR002104">
    <property type="entry name" value="Integrase_catalytic"/>
</dbReference>
<dbReference type="InterPro" id="IPR044068">
    <property type="entry name" value="CB"/>
</dbReference>
<dbReference type="GO" id="GO:0015074">
    <property type="term" value="P:DNA integration"/>
    <property type="evidence" value="ECO:0007669"/>
    <property type="project" value="UniProtKB-KW"/>
</dbReference>
<evidence type="ECO:0000259" key="6">
    <source>
        <dbReference type="PROSITE" id="PS51898"/>
    </source>
</evidence>
<dbReference type="CDD" id="cd00801">
    <property type="entry name" value="INT_P4_C"/>
    <property type="match status" value="1"/>
</dbReference>
<protein>
    <submittedName>
        <fullName evidence="8">Integrase</fullName>
    </submittedName>
</protein>
<evidence type="ECO:0000313" key="8">
    <source>
        <dbReference type="EMBL" id="VVE34079.1"/>
    </source>
</evidence>
<evidence type="ECO:0000313" key="9">
    <source>
        <dbReference type="Proteomes" id="UP000343335"/>
    </source>
</evidence>
<dbReference type="AlphaFoldDB" id="A0A5E4XCD4"/>
<dbReference type="GO" id="GO:0006310">
    <property type="term" value="P:DNA recombination"/>
    <property type="evidence" value="ECO:0007669"/>
    <property type="project" value="UniProtKB-KW"/>
</dbReference>
<dbReference type="Gene3D" id="1.10.443.10">
    <property type="entry name" value="Intergrase catalytic core"/>
    <property type="match status" value="1"/>
</dbReference>
<feature type="domain" description="Tyr recombinase" evidence="6">
    <location>
        <begin position="214"/>
        <end position="388"/>
    </location>
</feature>
<dbReference type="Pfam" id="PF00589">
    <property type="entry name" value="Phage_integrase"/>
    <property type="match status" value="1"/>
</dbReference>
<dbReference type="PROSITE" id="PS51900">
    <property type="entry name" value="CB"/>
    <property type="match status" value="1"/>
</dbReference>
<dbReference type="OrthoDB" id="9775880at2"/>
<dbReference type="PROSITE" id="PS51898">
    <property type="entry name" value="TYR_RECOMBINASE"/>
    <property type="match status" value="1"/>
</dbReference>
<dbReference type="RefSeq" id="WP_150665628.1">
    <property type="nucleotide sequence ID" value="NZ_CABPSA010000007.1"/>
</dbReference>
<dbReference type="PANTHER" id="PTHR30629">
    <property type="entry name" value="PROPHAGE INTEGRASE"/>
    <property type="match status" value="1"/>
</dbReference>
<dbReference type="Gene3D" id="1.10.150.130">
    <property type="match status" value="1"/>
</dbReference>
<dbReference type="InterPro" id="IPR038488">
    <property type="entry name" value="Integrase_DNA-bd_sf"/>
</dbReference>
<dbReference type="SUPFAM" id="SSF56349">
    <property type="entry name" value="DNA breaking-rejoining enzymes"/>
    <property type="match status" value="1"/>
</dbReference>
<evidence type="ECO:0000256" key="2">
    <source>
        <dbReference type="ARBA" id="ARBA00022908"/>
    </source>
</evidence>
<evidence type="ECO:0000256" key="4">
    <source>
        <dbReference type="ARBA" id="ARBA00023172"/>
    </source>
</evidence>
<accession>A0A5E4XCD4</accession>
<dbReference type="EMBL" id="CABPSA010000007">
    <property type="protein sequence ID" value="VVE34079.1"/>
    <property type="molecule type" value="Genomic_DNA"/>
</dbReference>
<name>A0A5E4XCD4_9BURK</name>
<dbReference type="InterPro" id="IPR010998">
    <property type="entry name" value="Integrase_recombinase_N"/>
</dbReference>
<dbReference type="Pfam" id="PF13356">
    <property type="entry name" value="Arm-DNA-bind_3"/>
    <property type="match status" value="1"/>
</dbReference>
<dbReference type="GO" id="GO:0003677">
    <property type="term" value="F:DNA binding"/>
    <property type="evidence" value="ECO:0007669"/>
    <property type="project" value="UniProtKB-UniRule"/>
</dbReference>
<sequence>MASRQLNRLTAIGISKEVKPGYYADGGGLYLQISASGSRSWIFKFTIGGRTREMGLGALAVVSLASARKIAAECRAQAKNRIDPIVARELHAVHVVTGAKRRTFREAATEFIQDRSGTWKNAKHAQQWTNTLVTYAYPIIGDMDVRDVDTSAVLRILQPIWTKKTETAQRVRGRIKAVLDAEAVRGNRAADNPARFSDHLDRVLPRTNKRQQVKHHPALPWEEIPAFVRELETRPRRAARALHLLILTAVRTNEVRFARPCEFDMVAKVWEIPGERMKCGVTLRVPLSDRAVELVQDALAKAKPDGYLFPGIKEGQPLSNMSMLKVLKMMERRDITVHGFRSTFRDWVADCTDYPDSLAEQALAHTISSSTVAAYRRRDMLDRRRPMMDDWAAYCAGATAQVIPFMQGTAA</sequence>
<gene>
    <name evidence="8" type="ORF">PCO31010_03822</name>
</gene>
<dbReference type="Pfam" id="PF22022">
    <property type="entry name" value="Phage_int_M"/>
    <property type="match status" value="1"/>
</dbReference>
<dbReference type="Proteomes" id="UP000343335">
    <property type="component" value="Unassembled WGS sequence"/>
</dbReference>
<dbReference type="InterPro" id="IPR025166">
    <property type="entry name" value="Integrase_DNA_bind_dom"/>
</dbReference>
<keyword evidence="4" id="KW-0233">DNA recombination</keyword>
<comment type="similarity">
    <text evidence="1">Belongs to the 'phage' integrase family.</text>
</comment>
<organism evidence="8 9">
    <name type="scientific">Pandoraea commovens</name>
    <dbReference type="NCBI Taxonomy" id="2508289"/>
    <lineage>
        <taxon>Bacteria</taxon>
        <taxon>Pseudomonadati</taxon>
        <taxon>Pseudomonadota</taxon>
        <taxon>Betaproteobacteria</taxon>
        <taxon>Burkholderiales</taxon>
        <taxon>Burkholderiaceae</taxon>
        <taxon>Pandoraea</taxon>
    </lineage>
</organism>
<dbReference type="InterPro" id="IPR013762">
    <property type="entry name" value="Integrase-like_cat_sf"/>
</dbReference>
<evidence type="ECO:0000256" key="1">
    <source>
        <dbReference type="ARBA" id="ARBA00008857"/>
    </source>
</evidence>
<dbReference type="Gene3D" id="3.30.160.390">
    <property type="entry name" value="Integrase, DNA-binding domain"/>
    <property type="match status" value="1"/>
</dbReference>
<reference evidence="8 9" key="1">
    <citation type="submission" date="2019-08" db="EMBL/GenBank/DDBJ databases">
        <authorList>
            <person name="Peeters C."/>
        </authorList>
    </citation>
    <scope>NUCLEOTIDE SEQUENCE [LARGE SCALE GENOMIC DNA]</scope>
    <source>
        <strain evidence="8 9">LMG 31010</strain>
    </source>
</reference>
<evidence type="ECO:0000256" key="3">
    <source>
        <dbReference type="ARBA" id="ARBA00023125"/>
    </source>
</evidence>